<reference evidence="1" key="2">
    <citation type="submission" date="2020-10" db="EMBL/GenBank/DDBJ databases">
        <authorList>
            <person name="Scholz U."/>
            <person name="Mascher M."/>
            <person name="Fiebig A."/>
        </authorList>
    </citation>
    <scope>NUCLEOTIDE SEQUENCE [LARGE SCALE GENOMIC DNA]</scope>
    <source>
        <strain evidence="1">cv. Morex</strain>
    </source>
</reference>
<dbReference type="Proteomes" id="UP000011116">
    <property type="component" value="Chromosome 7H"/>
</dbReference>
<evidence type="ECO:0000313" key="1">
    <source>
        <dbReference type="EnsemblPlants" id="HORVU.MOREX.r3.7HG0744890.1.CDS1"/>
    </source>
</evidence>
<accession>A0A8I6Z8S4</accession>
<dbReference type="Gramene" id="HORVU.MOREX.r2.7HG0617680.1">
    <property type="protein sequence ID" value="HORVU.MOREX.r2.7HG0617680.1.CDS.1"/>
    <property type="gene ID" value="HORVU.MOREX.r2.7HG0617680"/>
</dbReference>
<reference evidence="1" key="3">
    <citation type="submission" date="2022-01" db="UniProtKB">
        <authorList>
            <consortium name="EnsemblPlants"/>
        </authorList>
    </citation>
    <scope>IDENTIFICATION</scope>
    <source>
        <strain evidence="1">subsp. vulgare</strain>
    </source>
</reference>
<dbReference type="AlphaFoldDB" id="A0A8I6Z8S4"/>
<protein>
    <submittedName>
        <fullName evidence="1">Uncharacterized protein</fullName>
    </submittedName>
</protein>
<proteinExistence type="predicted"/>
<reference evidence="2" key="1">
    <citation type="journal article" date="2012" name="Nature">
        <title>A physical, genetic and functional sequence assembly of the barley genome.</title>
        <authorList>
            <consortium name="The International Barley Genome Sequencing Consortium"/>
            <person name="Mayer K.F."/>
            <person name="Waugh R."/>
            <person name="Brown J.W."/>
            <person name="Schulman A."/>
            <person name="Langridge P."/>
            <person name="Platzer M."/>
            <person name="Fincher G.B."/>
            <person name="Muehlbauer G.J."/>
            <person name="Sato K."/>
            <person name="Close T.J."/>
            <person name="Wise R.P."/>
            <person name="Stein N."/>
        </authorList>
    </citation>
    <scope>NUCLEOTIDE SEQUENCE [LARGE SCALE GENOMIC DNA]</scope>
    <source>
        <strain evidence="2">cv. Morex</strain>
    </source>
</reference>
<organism evidence="1 2">
    <name type="scientific">Hordeum vulgare subsp. vulgare</name>
    <name type="common">Domesticated barley</name>
    <dbReference type="NCBI Taxonomy" id="112509"/>
    <lineage>
        <taxon>Eukaryota</taxon>
        <taxon>Viridiplantae</taxon>
        <taxon>Streptophyta</taxon>
        <taxon>Embryophyta</taxon>
        <taxon>Tracheophyta</taxon>
        <taxon>Spermatophyta</taxon>
        <taxon>Magnoliopsida</taxon>
        <taxon>Liliopsida</taxon>
        <taxon>Poales</taxon>
        <taxon>Poaceae</taxon>
        <taxon>BOP clade</taxon>
        <taxon>Pooideae</taxon>
        <taxon>Triticodae</taxon>
        <taxon>Triticeae</taxon>
        <taxon>Hordeinae</taxon>
        <taxon>Hordeum</taxon>
    </lineage>
</organism>
<sequence>MLIARWVRPSSSYILRCAGLSFSLSIRQQQKPAHSHSLYASLVSSWKVSLSKQQAEPGVEVGRRMGGKSSFSFFCPMFSFLSRSSSSSRYDDGYMSDWEGRPRCGSKVRSSDEDSGWWVGERDVDRKAADYINDFHQKKVSGRLAPPT</sequence>
<keyword evidence="2" id="KW-1185">Reference proteome</keyword>
<evidence type="ECO:0000313" key="2">
    <source>
        <dbReference type="Proteomes" id="UP000011116"/>
    </source>
</evidence>
<dbReference type="PANTHER" id="PTHR33511">
    <property type="entry name" value="OS06G0632400 PROTEIN"/>
    <property type="match status" value="1"/>
</dbReference>
<name>A0A8I6Z8S4_HORVV</name>
<dbReference type="Gramene" id="HORVU.MOREX.r3.7HG0744890.1">
    <property type="protein sequence ID" value="HORVU.MOREX.r3.7HG0744890.1.CDS1"/>
    <property type="gene ID" value="HORVU.MOREX.r3.7HG0744890"/>
</dbReference>
<dbReference type="EnsemblPlants" id="HORVU.MOREX.r3.7HG0744890.1">
    <property type="protein sequence ID" value="HORVU.MOREX.r3.7HG0744890.1.CDS1"/>
    <property type="gene ID" value="HORVU.MOREX.r3.7HG0744890"/>
</dbReference>